<comment type="caution">
    <text evidence="1">The sequence shown here is derived from an EMBL/GenBank/DDBJ whole genome shotgun (WGS) entry which is preliminary data.</text>
</comment>
<reference evidence="1 2" key="1">
    <citation type="journal article" date="2016" name="Nat. Commun.">
        <title>Thousands of microbial genomes shed light on interconnected biogeochemical processes in an aquifer system.</title>
        <authorList>
            <person name="Anantharaman K."/>
            <person name="Brown C.T."/>
            <person name="Hug L.A."/>
            <person name="Sharon I."/>
            <person name="Castelle C.J."/>
            <person name="Probst A.J."/>
            <person name="Thomas B.C."/>
            <person name="Singh A."/>
            <person name="Wilkins M.J."/>
            <person name="Karaoz U."/>
            <person name="Brodie E.L."/>
            <person name="Williams K.H."/>
            <person name="Hubbard S.S."/>
            <person name="Banfield J.F."/>
        </authorList>
    </citation>
    <scope>NUCLEOTIDE SEQUENCE [LARGE SCALE GENOMIC DNA]</scope>
</reference>
<accession>A0A1F7VGN0</accession>
<evidence type="ECO:0000313" key="2">
    <source>
        <dbReference type="Proteomes" id="UP000177750"/>
    </source>
</evidence>
<protein>
    <submittedName>
        <fullName evidence="1">Uncharacterized protein</fullName>
    </submittedName>
</protein>
<dbReference type="Proteomes" id="UP000177750">
    <property type="component" value="Unassembled WGS sequence"/>
</dbReference>
<sequence length="80" mass="9179">MGLDKSRFRYYIGTNGVPSDGDIGECIQLYRGNSKKLGLLLPIWTIPREVRLEISTYRYFALDPVETMKLIVTEGVIFHL</sequence>
<evidence type="ECO:0000313" key="1">
    <source>
        <dbReference type="EMBL" id="OGL89591.1"/>
    </source>
</evidence>
<name>A0A1F7VGN0_9BACT</name>
<dbReference type="EMBL" id="MGEU01000064">
    <property type="protein sequence ID" value="OGL89591.1"/>
    <property type="molecule type" value="Genomic_DNA"/>
</dbReference>
<proteinExistence type="predicted"/>
<organism evidence="1 2">
    <name type="scientific">Candidatus Uhrbacteria bacterium RIFCSPLOWO2_02_FULL_54_37</name>
    <dbReference type="NCBI Taxonomy" id="1802412"/>
    <lineage>
        <taxon>Bacteria</taxon>
        <taxon>Candidatus Uhriibacteriota</taxon>
    </lineage>
</organism>
<dbReference type="AlphaFoldDB" id="A0A1F7VGN0"/>
<gene>
    <name evidence="1" type="ORF">A3J36_02860</name>
</gene>